<evidence type="ECO:0000259" key="4">
    <source>
        <dbReference type="PROSITE" id="PS50949"/>
    </source>
</evidence>
<dbReference type="Proteomes" id="UP000254875">
    <property type="component" value="Unassembled WGS sequence"/>
</dbReference>
<dbReference type="GO" id="GO:0003677">
    <property type="term" value="F:DNA binding"/>
    <property type="evidence" value="ECO:0007669"/>
    <property type="project" value="UniProtKB-KW"/>
</dbReference>
<reference evidence="6" key="1">
    <citation type="submission" date="2018-05" db="EMBL/GenBank/DDBJ databases">
        <authorList>
            <person name="Feng T."/>
        </authorList>
    </citation>
    <scope>NUCLEOTIDE SEQUENCE [LARGE SCALE GENOMIC DNA]</scope>
    <source>
        <strain evidence="6">S27</strain>
    </source>
</reference>
<organism evidence="5 6">
    <name type="scientific">Paraburkholderia lacunae</name>
    <dbReference type="NCBI Taxonomy" id="2211104"/>
    <lineage>
        <taxon>Bacteria</taxon>
        <taxon>Pseudomonadati</taxon>
        <taxon>Pseudomonadota</taxon>
        <taxon>Betaproteobacteria</taxon>
        <taxon>Burkholderiales</taxon>
        <taxon>Burkholderiaceae</taxon>
        <taxon>Paraburkholderia</taxon>
    </lineage>
</organism>
<dbReference type="Gene3D" id="1.10.10.10">
    <property type="entry name" value="Winged helix-like DNA-binding domain superfamily/Winged helix DNA-binding domain"/>
    <property type="match status" value="1"/>
</dbReference>
<dbReference type="GO" id="GO:0003700">
    <property type="term" value="F:DNA-binding transcription factor activity"/>
    <property type="evidence" value="ECO:0007669"/>
    <property type="project" value="InterPro"/>
</dbReference>
<accession>A0A370NE06</accession>
<name>A0A370NE06_9BURK</name>
<dbReference type="PRINTS" id="PR00035">
    <property type="entry name" value="HTHGNTR"/>
</dbReference>
<dbReference type="AlphaFoldDB" id="A0A370NE06"/>
<dbReference type="InterPro" id="IPR036388">
    <property type="entry name" value="WH-like_DNA-bd_sf"/>
</dbReference>
<dbReference type="PANTHER" id="PTHR44846">
    <property type="entry name" value="MANNOSYL-D-GLYCERATE TRANSPORT/METABOLISM SYSTEM REPRESSOR MNGR-RELATED"/>
    <property type="match status" value="1"/>
</dbReference>
<dbReference type="InterPro" id="IPR036390">
    <property type="entry name" value="WH_DNA-bd_sf"/>
</dbReference>
<evidence type="ECO:0000313" key="6">
    <source>
        <dbReference type="Proteomes" id="UP000254875"/>
    </source>
</evidence>
<dbReference type="RefSeq" id="WP_115099908.1">
    <property type="nucleotide sequence ID" value="NZ_QHKS01000003.1"/>
</dbReference>
<keyword evidence="3" id="KW-0804">Transcription</keyword>
<keyword evidence="2" id="KW-0238">DNA-binding</keyword>
<dbReference type="SMART" id="SM00345">
    <property type="entry name" value="HTH_GNTR"/>
    <property type="match status" value="1"/>
</dbReference>
<dbReference type="InterPro" id="IPR028978">
    <property type="entry name" value="Chorismate_lyase_/UTRA_dom_sf"/>
</dbReference>
<dbReference type="OrthoDB" id="8584262at2"/>
<dbReference type="SMART" id="SM00866">
    <property type="entry name" value="UTRA"/>
    <property type="match status" value="1"/>
</dbReference>
<dbReference type="GO" id="GO:0045892">
    <property type="term" value="P:negative regulation of DNA-templated transcription"/>
    <property type="evidence" value="ECO:0007669"/>
    <property type="project" value="TreeGrafter"/>
</dbReference>
<dbReference type="PANTHER" id="PTHR44846:SF1">
    <property type="entry name" value="MANNOSYL-D-GLYCERATE TRANSPORT_METABOLISM SYSTEM REPRESSOR MNGR-RELATED"/>
    <property type="match status" value="1"/>
</dbReference>
<dbReference type="PROSITE" id="PS50949">
    <property type="entry name" value="HTH_GNTR"/>
    <property type="match status" value="1"/>
</dbReference>
<dbReference type="CDD" id="cd07377">
    <property type="entry name" value="WHTH_GntR"/>
    <property type="match status" value="1"/>
</dbReference>
<evidence type="ECO:0000256" key="1">
    <source>
        <dbReference type="ARBA" id="ARBA00023015"/>
    </source>
</evidence>
<dbReference type="InterPro" id="IPR000524">
    <property type="entry name" value="Tscrpt_reg_HTH_GntR"/>
</dbReference>
<feature type="domain" description="HTH gntR-type" evidence="4">
    <location>
        <begin position="9"/>
        <end position="77"/>
    </location>
</feature>
<evidence type="ECO:0000256" key="2">
    <source>
        <dbReference type="ARBA" id="ARBA00023125"/>
    </source>
</evidence>
<dbReference type="Pfam" id="PF07702">
    <property type="entry name" value="UTRA"/>
    <property type="match status" value="1"/>
</dbReference>
<dbReference type="SUPFAM" id="SSF46785">
    <property type="entry name" value="Winged helix' DNA-binding domain"/>
    <property type="match status" value="1"/>
</dbReference>
<keyword evidence="1" id="KW-0805">Transcription regulation</keyword>
<comment type="caution">
    <text evidence="5">The sequence shown here is derived from an EMBL/GenBank/DDBJ whole genome shotgun (WGS) entry which is preliminary data.</text>
</comment>
<keyword evidence="6" id="KW-1185">Reference proteome</keyword>
<dbReference type="SUPFAM" id="SSF64288">
    <property type="entry name" value="Chorismate lyase-like"/>
    <property type="match status" value="1"/>
</dbReference>
<dbReference type="Pfam" id="PF00392">
    <property type="entry name" value="GntR"/>
    <property type="match status" value="1"/>
</dbReference>
<dbReference type="EMBL" id="QHKS01000003">
    <property type="protein sequence ID" value="RDK03832.1"/>
    <property type="molecule type" value="Genomic_DNA"/>
</dbReference>
<dbReference type="InterPro" id="IPR050679">
    <property type="entry name" value="Bact_HTH_transcr_reg"/>
</dbReference>
<evidence type="ECO:0000313" key="5">
    <source>
        <dbReference type="EMBL" id="RDK03832.1"/>
    </source>
</evidence>
<evidence type="ECO:0000256" key="3">
    <source>
        <dbReference type="ARBA" id="ARBA00023163"/>
    </source>
</evidence>
<dbReference type="InterPro" id="IPR011663">
    <property type="entry name" value="UTRA"/>
</dbReference>
<sequence>MTLVREHITSLYEQIAGTLRGEIERGSFEPSGKLPSEAELSERFSVSRVTVRLAIGKLAAENLVERKQGKGTFATAKRLQHRLDVLRGFYDTLARQGAAPQMELLRMEECDVPPGLQGVFGAEVQTCVYLERLHCVDGEPVALAQTCLLPETRTISPEQAAGMPSYEMLESLLGWRIEHADMSITAVAAPAETARVLGVSQLAPLMVMKRTSYLTDGRACESTVFHIRPERYEFVVSSTMSATLAYGAR</sequence>
<proteinExistence type="predicted"/>
<dbReference type="Gene3D" id="3.40.1410.10">
    <property type="entry name" value="Chorismate lyase-like"/>
    <property type="match status" value="1"/>
</dbReference>
<protein>
    <submittedName>
        <fullName evidence="5">GntR family transcriptional regulator</fullName>
    </submittedName>
</protein>
<gene>
    <name evidence="5" type="ORF">DLM46_06380</name>
</gene>